<dbReference type="Gene3D" id="1.10.1130.10">
    <property type="entry name" value="Flavocytochrome C3, Chain A"/>
    <property type="match status" value="1"/>
</dbReference>
<keyword evidence="6" id="KW-0249">Electron transport</keyword>
<evidence type="ECO:0000256" key="8">
    <source>
        <dbReference type="SAM" id="SignalP"/>
    </source>
</evidence>
<dbReference type="GO" id="GO:0030313">
    <property type="term" value="C:cell envelope"/>
    <property type="evidence" value="ECO:0007669"/>
    <property type="project" value="UniProtKB-SubCell"/>
</dbReference>
<protein>
    <submittedName>
        <fullName evidence="10">Cytochrome c3</fullName>
    </submittedName>
</protein>
<evidence type="ECO:0000259" key="9">
    <source>
        <dbReference type="Pfam" id="PF14537"/>
    </source>
</evidence>
<reference evidence="11" key="1">
    <citation type="submission" date="2017-05" db="EMBL/GenBank/DDBJ databases">
        <title>Improved OligoMM genomes.</title>
        <authorList>
            <person name="Garzetti D."/>
        </authorList>
    </citation>
    <scope>NUCLEOTIDE SEQUENCE [LARGE SCALE GENOMIC DNA]</scope>
    <source>
        <strain evidence="11">YL45</strain>
    </source>
</reference>
<evidence type="ECO:0000313" key="11">
    <source>
        <dbReference type="Proteomes" id="UP000214610"/>
    </source>
</evidence>
<feature type="domain" description="Tetrahaem cytochrome" evidence="9">
    <location>
        <begin position="31"/>
        <end position="105"/>
    </location>
</feature>
<evidence type="ECO:0000256" key="5">
    <source>
        <dbReference type="ARBA" id="ARBA00022723"/>
    </source>
</evidence>
<keyword evidence="11" id="KW-1185">Reference proteome</keyword>
<name>A0A227KE56_9BURK</name>
<sequence length="117" mass="13067">MRIPMKYLPFLIAGLFCMSSAVLAAPSQFKHQARNVNCEACHNTAAPVSAAKSKSCMKCHDYEAVAAKTAKMNPNPHDSHAGQLRCTLCHKEHSDSVVYCRECHKNKDDQRFNFKTP</sequence>
<organism evidence="10 11">
    <name type="scientific">Turicimonas muris</name>
    <dbReference type="NCBI Taxonomy" id="1796652"/>
    <lineage>
        <taxon>Bacteria</taxon>
        <taxon>Pseudomonadati</taxon>
        <taxon>Pseudomonadota</taxon>
        <taxon>Betaproteobacteria</taxon>
        <taxon>Burkholderiales</taxon>
        <taxon>Sutterellaceae</taxon>
        <taxon>Turicimonas</taxon>
    </lineage>
</organism>
<keyword evidence="5" id="KW-0479">Metal-binding</keyword>
<keyword evidence="7" id="KW-0408">Iron</keyword>
<gene>
    <name evidence="10" type="ORF">ADH67_09770</name>
</gene>
<dbReference type="Pfam" id="PF14537">
    <property type="entry name" value="Cytochrom_c3_2"/>
    <property type="match status" value="1"/>
</dbReference>
<comment type="cofactor">
    <cofactor evidence="1">
        <name>heme c</name>
        <dbReference type="ChEBI" id="CHEBI:61717"/>
    </cofactor>
</comment>
<keyword evidence="8" id="KW-0732">Signal</keyword>
<dbReference type="Proteomes" id="UP000214610">
    <property type="component" value="Unassembled WGS sequence"/>
</dbReference>
<evidence type="ECO:0000256" key="3">
    <source>
        <dbReference type="ARBA" id="ARBA00022448"/>
    </source>
</evidence>
<proteinExistence type="predicted"/>
<keyword evidence="3" id="KW-0813">Transport</keyword>
<evidence type="ECO:0000256" key="7">
    <source>
        <dbReference type="ARBA" id="ARBA00023004"/>
    </source>
</evidence>
<evidence type="ECO:0000256" key="2">
    <source>
        <dbReference type="ARBA" id="ARBA00004196"/>
    </source>
</evidence>
<dbReference type="RefSeq" id="WP_084081514.1">
    <property type="nucleotide sequence ID" value="NZ_CAPFQK010000014.1"/>
</dbReference>
<accession>A0A227KE56</accession>
<evidence type="ECO:0000313" key="10">
    <source>
        <dbReference type="EMBL" id="OXE46001.1"/>
    </source>
</evidence>
<evidence type="ECO:0000256" key="1">
    <source>
        <dbReference type="ARBA" id="ARBA00001926"/>
    </source>
</evidence>
<dbReference type="InterPro" id="IPR036280">
    <property type="entry name" value="Multihaem_cyt_sf"/>
</dbReference>
<feature type="chain" id="PRO_5011216689" evidence="8">
    <location>
        <begin position="25"/>
        <end position="117"/>
    </location>
</feature>
<evidence type="ECO:0000256" key="4">
    <source>
        <dbReference type="ARBA" id="ARBA00022617"/>
    </source>
</evidence>
<dbReference type="AlphaFoldDB" id="A0A227KE56"/>
<dbReference type="InterPro" id="IPR012286">
    <property type="entry name" value="Tetrahaem_cytochrome"/>
</dbReference>
<feature type="signal peptide" evidence="8">
    <location>
        <begin position="1"/>
        <end position="24"/>
    </location>
</feature>
<dbReference type="SUPFAM" id="SSF48695">
    <property type="entry name" value="Multiheme cytochromes"/>
    <property type="match status" value="1"/>
</dbReference>
<dbReference type="GO" id="GO:0046872">
    <property type="term" value="F:metal ion binding"/>
    <property type="evidence" value="ECO:0007669"/>
    <property type="project" value="UniProtKB-KW"/>
</dbReference>
<comment type="caution">
    <text evidence="10">The sequence shown here is derived from an EMBL/GenBank/DDBJ whole genome shotgun (WGS) entry which is preliminary data.</text>
</comment>
<keyword evidence="4" id="KW-0349">Heme</keyword>
<comment type="subcellular location">
    <subcellularLocation>
        <location evidence="2">Cell envelope</location>
    </subcellularLocation>
</comment>
<evidence type="ECO:0000256" key="6">
    <source>
        <dbReference type="ARBA" id="ARBA00022982"/>
    </source>
</evidence>
<dbReference type="EMBL" id="NHMP01000006">
    <property type="protein sequence ID" value="OXE46001.1"/>
    <property type="molecule type" value="Genomic_DNA"/>
</dbReference>